<protein>
    <submittedName>
        <fullName evidence="2">Uncharacterized protein</fullName>
    </submittedName>
</protein>
<feature type="transmembrane region" description="Helical" evidence="1">
    <location>
        <begin position="138"/>
        <end position="156"/>
    </location>
</feature>
<dbReference type="STRING" id="980251.GCA_001642875_02860"/>
<keyword evidence="1" id="KW-0472">Membrane</keyword>
<proteinExistence type="predicted"/>
<keyword evidence="1" id="KW-1133">Transmembrane helix</keyword>
<dbReference type="RefSeq" id="WP_075085089.1">
    <property type="nucleotide sequence ID" value="NZ_CP042912.1"/>
</dbReference>
<dbReference type="Proteomes" id="UP000322214">
    <property type="component" value="Chromosome"/>
</dbReference>
<dbReference type="KEGG" id="mff:MFFC18_08400"/>
<sequence length="183" mass="20423">MIDFDIHPESEQNRWESRFRKSHDDRVVLARFLAACLVGVAIVNVVPAAIYWYRWSSMDVVEPLPRWIYLQIFAALLHIVYAVFLVQVPDWASLRAVSFAMLAIAMTFGILSTGLIVGDGGGFIPQFLGLESGLVRRAGLWCVAMLCVATLASYLGGRESARWQRAESLLFGMRAAEQNRGGE</sequence>
<name>A0A5B9P645_9BACT</name>
<evidence type="ECO:0000313" key="2">
    <source>
        <dbReference type="EMBL" id="QEG20989.1"/>
    </source>
</evidence>
<feature type="transmembrane region" description="Helical" evidence="1">
    <location>
        <begin position="28"/>
        <end position="55"/>
    </location>
</feature>
<evidence type="ECO:0000256" key="1">
    <source>
        <dbReference type="SAM" id="Phobius"/>
    </source>
</evidence>
<keyword evidence="1" id="KW-0812">Transmembrane</keyword>
<dbReference type="AlphaFoldDB" id="A0A5B9P645"/>
<gene>
    <name evidence="2" type="ORF">MFFC18_08400</name>
</gene>
<keyword evidence="3" id="KW-1185">Reference proteome</keyword>
<organism evidence="2 3">
    <name type="scientific">Mariniblastus fucicola</name>
    <dbReference type="NCBI Taxonomy" id="980251"/>
    <lineage>
        <taxon>Bacteria</taxon>
        <taxon>Pseudomonadati</taxon>
        <taxon>Planctomycetota</taxon>
        <taxon>Planctomycetia</taxon>
        <taxon>Pirellulales</taxon>
        <taxon>Pirellulaceae</taxon>
        <taxon>Mariniblastus</taxon>
    </lineage>
</organism>
<evidence type="ECO:0000313" key="3">
    <source>
        <dbReference type="Proteomes" id="UP000322214"/>
    </source>
</evidence>
<feature type="transmembrane region" description="Helical" evidence="1">
    <location>
        <begin position="67"/>
        <end position="86"/>
    </location>
</feature>
<dbReference type="EMBL" id="CP042912">
    <property type="protein sequence ID" value="QEG20989.1"/>
    <property type="molecule type" value="Genomic_DNA"/>
</dbReference>
<accession>A0A5B9P645</accession>
<reference evidence="2 3" key="1">
    <citation type="submission" date="2019-08" db="EMBL/GenBank/DDBJ databases">
        <title>Deep-cultivation of Planctomycetes and their phenomic and genomic characterization uncovers novel biology.</title>
        <authorList>
            <person name="Wiegand S."/>
            <person name="Jogler M."/>
            <person name="Boedeker C."/>
            <person name="Pinto D."/>
            <person name="Vollmers J."/>
            <person name="Rivas-Marin E."/>
            <person name="Kohn T."/>
            <person name="Peeters S.H."/>
            <person name="Heuer A."/>
            <person name="Rast P."/>
            <person name="Oberbeckmann S."/>
            <person name="Bunk B."/>
            <person name="Jeske O."/>
            <person name="Meyerdierks A."/>
            <person name="Storesund J.E."/>
            <person name="Kallscheuer N."/>
            <person name="Luecker S."/>
            <person name="Lage O.M."/>
            <person name="Pohl T."/>
            <person name="Merkel B.J."/>
            <person name="Hornburger P."/>
            <person name="Mueller R.-W."/>
            <person name="Bruemmer F."/>
            <person name="Labrenz M."/>
            <person name="Spormann A.M."/>
            <person name="Op den Camp H."/>
            <person name="Overmann J."/>
            <person name="Amann R."/>
            <person name="Jetten M.S.M."/>
            <person name="Mascher T."/>
            <person name="Medema M.H."/>
            <person name="Devos D.P."/>
            <person name="Kaster A.-K."/>
            <person name="Ovreas L."/>
            <person name="Rohde M."/>
            <person name="Galperin M.Y."/>
            <person name="Jogler C."/>
        </authorList>
    </citation>
    <scope>NUCLEOTIDE SEQUENCE [LARGE SCALE GENOMIC DNA]</scope>
    <source>
        <strain evidence="2 3">FC18</strain>
    </source>
</reference>
<feature type="transmembrane region" description="Helical" evidence="1">
    <location>
        <begin position="98"/>
        <end position="118"/>
    </location>
</feature>